<accession>A0A2M7T6U0</accession>
<keyword evidence="2" id="KW-0378">Hydrolase</keyword>
<protein>
    <submittedName>
        <fullName evidence="2">Metal-dependent phosphohydrolase</fullName>
    </submittedName>
</protein>
<organism evidence="2 3">
    <name type="scientific">Candidatus Aquicultor secundus</name>
    <dbReference type="NCBI Taxonomy" id="1973895"/>
    <lineage>
        <taxon>Bacteria</taxon>
        <taxon>Bacillati</taxon>
        <taxon>Actinomycetota</taxon>
        <taxon>Candidatus Aquicultoria</taxon>
        <taxon>Candidatus Aquicultorales</taxon>
        <taxon>Candidatus Aquicultoraceae</taxon>
        <taxon>Candidatus Aquicultor</taxon>
    </lineage>
</organism>
<evidence type="ECO:0000313" key="2">
    <source>
        <dbReference type="EMBL" id="PIZ36991.1"/>
    </source>
</evidence>
<feature type="transmembrane region" description="Helical" evidence="1">
    <location>
        <begin position="12"/>
        <end position="29"/>
    </location>
</feature>
<keyword evidence="1" id="KW-1133">Transmembrane helix</keyword>
<sequence>MLLAIMYRGMGYWSLVIFFLPLLVTRLSFKSFLGIRNVYRKTIEALANAIEAQNPNRHGHGR</sequence>
<feature type="non-terminal residue" evidence="2">
    <location>
        <position position="62"/>
    </location>
</feature>
<evidence type="ECO:0000256" key="1">
    <source>
        <dbReference type="SAM" id="Phobius"/>
    </source>
</evidence>
<gene>
    <name evidence="2" type="ORF">COY37_07830</name>
</gene>
<comment type="caution">
    <text evidence="2">The sequence shown here is derived from an EMBL/GenBank/DDBJ whole genome shotgun (WGS) entry which is preliminary data.</text>
</comment>
<name>A0A2M7T6U0_9ACTN</name>
<dbReference type="AlphaFoldDB" id="A0A2M7T6U0"/>
<dbReference type="GO" id="GO:0016787">
    <property type="term" value="F:hydrolase activity"/>
    <property type="evidence" value="ECO:0007669"/>
    <property type="project" value="UniProtKB-KW"/>
</dbReference>
<dbReference type="Proteomes" id="UP000230956">
    <property type="component" value="Unassembled WGS sequence"/>
</dbReference>
<reference evidence="3" key="1">
    <citation type="submission" date="2017-09" db="EMBL/GenBank/DDBJ databases">
        <title>Depth-based differentiation of microbial function through sediment-hosted aquifers and enrichment of novel symbionts in the deep terrestrial subsurface.</title>
        <authorList>
            <person name="Probst A.J."/>
            <person name="Ladd B."/>
            <person name="Jarett J.K."/>
            <person name="Geller-Mcgrath D.E."/>
            <person name="Sieber C.M.K."/>
            <person name="Emerson J.B."/>
            <person name="Anantharaman K."/>
            <person name="Thomas B.C."/>
            <person name="Malmstrom R."/>
            <person name="Stieglmeier M."/>
            <person name="Klingl A."/>
            <person name="Woyke T."/>
            <person name="Ryan C.M."/>
            <person name="Banfield J.F."/>
        </authorList>
    </citation>
    <scope>NUCLEOTIDE SEQUENCE [LARGE SCALE GENOMIC DNA]</scope>
</reference>
<proteinExistence type="predicted"/>
<keyword evidence="1" id="KW-0812">Transmembrane</keyword>
<evidence type="ECO:0000313" key="3">
    <source>
        <dbReference type="Proteomes" id="UP000230956"/>
    </source>
</evidence>
<keyword evidence="1" id="KW-0472">Membrane</keyword>
<dbReference type="EMBL" id="PFNG01000182">
    <property type="protein sequence ID" value="PIZ36991.1"/>
    <property type="molecule type" value="Genomic_DNA"/>
</dbReference>